<name>A0A061AVS9_RHOTO</name>
<feature type="region of interest" description="Disordered" evidence="5">
    <location>
        <begin position="253"/>
        <end position="275"/>
    </location>
</feature>
<dbReference type="OrthoDB" id="2504561at2759"/>
<evidence type="ECO:0000256" key="6">
    <source>
        <dbReference type="SAM" id="SignalP"/>
    </source>
</evidence>
<feature type="compositionally biased region" description="Low complexity" evidence="5">
    <location>
        <begin position="253"/>
        <end position="272"/>
    </location>
</feature>
<dbReference type="PANTHER" id="PTHR12830">
    <property type="entry name" value="ANAPHASE-PROMOTING COMPLEX SUBUNIT 5"/>
    <property type="match status" value="1"/>
</dbReference>
<evidence type="ECO:0000256" key="3">
    <source>
        <dbReference type="ARBA" id="ARBA00022786"/>
    </source>
</evidence>
<feature type="region of interest" description="Disordered" evidence="5">
    <location>
        <begin position="315"/>
        <end position="350"/>
    </location>
</feature>
<sequence length="680" mass="75718">MAPMPHKLLPAAIPTLLLIQHLATSSLDSPEPHLDHLLALALECTLETGPPVSLKAWLGRARGEDASEGLLAVVDHVEGATRRLAAGGMLHTLSWLTSLLEGFSLVAPSEDDELAMSTDPPPLLRSSHLGMYIRRLGIVLSKLTFEETCAWWKDFVRWMEGEKAGKRREVDPFAKARLRQDFHLSRELVRTFATNGNGDVSPQQALLHLALVEYEDAGFAEARMALDEATHIARTVVDKACLAECTSLRARLDAASPPAAQAAEGQATASEANELAADSPHDLLWEIERRRRNGDPIDSLFPLLYTSQASYQSYLFPPVPPPPTTRQPQDEAEKEKKKAQKLAGEPDPDWETGWHAAAAGLWEEMGIDSLAELHESLALEFIDPLKPSWDTKLSILSRQAQRLSSQNRHAAALQLLLTAVDTREKREGMGLKEVREWREMVWTVERDWARRAGRKHDEQAAQRFLSRPTLSANSDEDAPLHTRLSQAYTTHHRATQALSTRTRLTSLLDLIELRLASAGPGATAEAERGLQELEKVWVEVLALQEEGEGESEELSRAREVKATLEIVLSAGEDSRLPPIVETLEGFLQNYLRLSLLPSVLRVLDTLTRLADHLHLAATDASQSTQWRQRRDQFATRWIELDDALAAGTGIEQDELSSKERWDKLARIVEQVTKAVEISIR</sequence>
<organism evidence="7">
    <name type="scientific">Rhodotorula toruloides</name>
    <name type="common">Yeast</name>
    <name type="synonym">Rhodosporidium toruloides</name>
    <dbReference type="NCBI Taxonomy" id="5286"/>
    <lineage>
        <taxon>Eukaryota</taxon>
        <taxon>Fungi</taxon>
        <taxon>Dikarya</taxon>
        <taxon>Basidiomycota</taxon>
        <taxon>Pucciniomycotina</taxon>
        <taxon>Microbotryomycetes</taxon>
        <taxon>Sporidiobolales</taxon>
        <taxon>Sporidiobolaceae</taxon>
        <taxon>Rhodotorula</taxon>
    </lineage>
</organism>
<evidence type="ECO:0000256" key="4">
    <source>
        <dbReference type="ARBA" id="ARBA00023306"/>
    </source>
</evidence>
<feature type="chain" id="PRO_5001593771" evidence="6">
    <location>
        <begin position="26"/>
        <end position="680"/>
    </location>
</feature>
<evidence type="ECO:0000256" key="1">
    <source>
        <dbReference type="ARBA" id="ARBA00022618"/>
    </source>
</evidence>
<dbReference type="PANTHER" id="PTHR12830:SF9">
    <property type="entry name" value="ANAPHASE-PROMOTING COMPLEX SUBUNIT 5"/>
    <property type="match status" value="1"/>
</dbReference>
<keyword evidence="4" id="KW-0131">Cell cycle</keyword>
<dbReference type="InterPro" id="IPR037679">
    <property type="entry name" value="Apc5"/>
</dbReference>
<feature type="signal peptide" evidence="6">
    <location>
        <begin position="1"/>
        <end position="25"/>
    </location>
</feature>
<dbReference type="EMBL" id="LK052941">
    <property type="protein sequence ID" value="CDR41751.1"/>
    <property type="molecule type" value="Genomic_DNA"/>
</dbReference>
<dbReference type="GO" id="GO:0070979">
    <property type="term" value="P:protein K11-linked ubiquitination"/>
    <property type="evidence" value="ECO:0007669"/>
    <property type="project" value="TreeGrafter"/>
</dbReference>
<evidence type="ECO:0000313" key="7">
    <source>
        <dbReference type="EMBL" id="CDR41751.1"/>
    </source>
</evidence>
<gene>
    <name evidence="7" type="ORF">RHTO0S_06e05534g</name>
</gene>
<accession>A0A061AVS9</accession>
<reference evidence="7" key="1">
    <citation type="journal article" date="2014" name="Genome Announc.">
        <title>Draft genome sequence of Rhodosporidium toruloides CECT1137, an oleaginous yeast of biotechnological interest.</title>
        <authorList>
            <person name="Morin N."/>
            <person name="Calcas X."/>
            <person name="Devillers H."/>
            <person name="Durrens P."/>
            <person name="Sherman D.J."/>
            <person name="Nicaud J.-M."/>
            <person name="Neuveglise C."/>
        </authorList>
    </citation>
    <scope>NUCLEOTIDE SEQUENCE</scope>
    <source>
        <strain evidence="7">CECT1137</strain>
    </source>
</reference>
<evidence type="ECO:0000256" key="5">
    <source>
        <dbReference type="SAM" id="MobiDB-lite"/>
    </source>
</evidence>
<dbReference type="GO" id="GO:0045842">
    <property type="term" value="P:positive regulation of mitotic metaphase/anaphase transition"/>
    <property type="evidence" value="ECO:0007669"/>
    <property type="project" value="TreeGrafter"/>
</dbReference>
<protein>
    <submittedName>
        <fullName evidence="7">RHTO0S06e05534g1_1</fullName>
    </submittedName>
</protein>
<dbReference type="GO" id="GO:0005680">
    <property type="term" value="C:anaphase-promoting complex"/>
    <property type="evidence" value="ECO:0007669"/>
    <property type="project" value="InterPro"/>
</dbReference>
<proteinExistence type="predicted"/>
<dbReference type="GO" id="GO:0031145">
    <property type="term" value="P:anaphase-promoting complex-dependent catabolic process"/>
    <property type="evidence" value="ECO:0007669"/>
    <property type="project" value="TreeGrafter"/>
</dbReference>
<keyword evidence="6" id="KW-0732">Signal</keyword>
<evidence type="ECO:0000256" key="2">
    <source>
        <dbReference type="ARBA" id="ARBA00022776"/>
    </source>
</evidence>
<keyword evidence="1" id="KW-0132">Cell division</keyword>
<keyword evidence="2" id="KW-0498">Mitosis</keyword>
<dbReference type="AlphaFoldDB" id="A0A061AVS9"/>
<keyword evidence="3" id="KW-0833">Ubl conjugation pathway</keyword>
<dbReference type="GO" id="GO:0051301">
    <property type="term" value="P:cell division"/>
    <property type="evidence" value="ECO:0007669"/>
    <property type="project" value="UniProtKB-KW"/>
</dbReference>